<evidence type="ECO:0000256" key="1">
    <source>
        <dbReference type="SAM" id="MobiDB-lite"/>
    </source>
</evidence>
<organism evidence="2 3">
    <name type="scientific">Setaria digitata</name>
    <dbReference type="NCBI Taxonomy" id="48799"/>
    <lineage>
        <taxon>Eukaryota</taxon>
        <taxon>Metazoa</taxon>
        <taxon>Ecdysozoa</taxon>
        <taxon>Nematoda</taxon>
        <taxon>Chromadorea</taxon>
        <taxon>Rhabditida</taxon>
        <taxon>Spirurina</taxon>
        <taxon>Spiruromorpha</taxon>
        <taxon>Filarioidea</taxon>
        <taxon>Setariidae</taxon>
        <taxon>Setaria</taxon>
    </lineage>
</organism>
<protein>
    <submittedName>
        <fullName evidence="3">Uncharacterized protein</fullName>
    </submittedName>
</protein>
<keyword evidence="2" id="KW-1185">Reference proteome</keyword>
<feature type="compositionally biased region" description="Polar residues" evidence="1">
    <location>
        <begin position="58"/>
        <end position="69"/>
    </location>
</feature>
<name>A0A915PLY6_9BILA</name>
<accession>A0A915PLY6</accession>
<reference evidence="3" key="1">
    <citation type="submission" date="2022-11" db="UniProtKB">
        <authorList>
            <consortium name="WormBaseParasite"/>
        </authorList>
    </citation>
    <scope>IDENTIFICATION</scope>
</reference>
<dbReference type="WBParaSite" id="sdigi.contig1336.g10331.t1">
    <property type="protein sequence ID" value="sdigi.contig1336.g10331.t1"/>
    <property type="gene ID" value="sdigi.contig1336.g10331"/>
</dbReference>
<proteinExistence type="predicted"/>
<feature type="compositionally biased region" description="Basic and acidic residues" evidence="1">
    <location>
        <begin position="72"/>
        <end position="88"/>
    </location>
</feature>
<feature type="region of interest" description="Disordered" evidence="1">
    <location>
        <begin position="58"/>
        <end position="88"/>
    </location>
</feature>
<evidence type="ECO:0000313" key="2">
    <source>
        <dbReference type="Proteomes" id="UP000887581"/>
    </source>
</evidence>
<sequence length="88" mass="9659">MSAVNSGVLQQNCIGKTDDGAWKLAELLGWKAELEELIETELKKIDKKETVKRKSVISNIAVTSNNNNGDELDNKPGRGSESTDEKLN</sequence>
<dbReference type="Proteomes" id="UP000887581">
    <property type="component" value="Unplaced"/>
</dbReference>
<dbReference type="AlphaFoldDB" id="A0A915PLY6"/>
<evidence type="ECO:0000313" key="3">
    <source>
        <dbReference type="WBParaSite" id="sdigi.contig1336.g10331.t1"/>
    </source>
</evidence>